<proteinExistence type="predicted"/>
<dbReference type="EMBL" id="UYSL01021537">
    <property type="protein sequence ID" value="VDL78510.1"/>
    <property type="molecule type" value="Genomic_DNA"/>
</dbReference>
<dbReference type="InterPro" id="IPR036691">
    <property type="entry name" value="Endo/exonu/phosph_ase_sf"/>
</dbReference>
<dbReference type="STRING" id="27835.A0A0N4YE24"/>
<keyword evidence="2" id="KW-1185">Reference proteome</keyword>
<dbReference type="Gene3D" id="3.60.10.10">
    <property type="entry name" value="Endonuclease/exonuclease/phosphatase"/>
    <property type="match status" value="1"/>
</dbReference>
<sequence length="178" mass="19988">MTTGERRRNLGLRRTSWILDNDDTSGARHGDCFMLCTYNARTVSSNADLYALLEAAGHIKYHVIALQETKSRKADIRQHNDGTLVIRGEKIPSRDVGGVGFIVHPSVAHLVDSHEILSPRLAILRLHPPHHKTISIINCYSPHAAADDSELDAFYGQLEEVIRNEKSFYKFVVENSID</sequence>
<dbReference type="SUPFAM" id="SSF56219">
    <property type="entry name" value="DNase I-like"/>
    <property type="match status" value="1"/>
</dbReference>
<reference evidence="3" key="1">
    <citation type="submission" date="2017-02" db="UniProtKB">
        <authorList>
            <consortium name="WormBaseParasite"/>
        </authorList>
    </citation>
    <scope>IDENTIFICATION</scope>
</reference>
<name>A0A0N4YE24_NIPBR</name>
<organism evidence="3">
    <name type="scientific">Nippostrongylus brasiliensis</name>
    <name type="common">Rat hookworm</name>
    <dbReference type="NCBI Taxonomy" id="27835"/>
    <lineage>
        <taxon>Eukaryota</taxon>
        <taxon>Metazoa</taxon>
        <taxon>Ecdysozoa</taxon>
        <taxon>Nematoda</taxon>
        <taxon>Chromadorea</taxon>
        <taxon>Rhabditida</taxon>
        <taxon>Rhabditina</taxon>
        <taxon>Rhabditomorpha</taxon>
        <taxon>Strongyloidea</taxon>
        <taxon>Heligmosomidae</taxon>
        <taxon>Nippostrongylus</taxon>
    </lineage>
</organism>
<evidence type="ECO:0000313" key="1">
    <source>
        <dbReference type="EMBL" id="VDL78510.1"/>
    </source>
</evidence>
<protein>
    <submittedName>
        <fullName evidence="3">Endo/exonuclease/phosphatase domain-containing protein</fullName>
    </submittedName>
</protein>
<dbReference type="AlphaFoldDB" id="A0A0N4YE24"/>
<reference evidence="1 2" key="2">
    <citation type="submission" date="2018-11" db="EMBL/GenBank/DDBJ databases">
        <authorList>
            <consortium name="Pathogen Informatics"/>
        </authorList>
    </citation>
    <scope>NUCLEOTIDE SEQUENCE [LARGE SCALE GENOMIC DNA]</scope>
</reference>
<evidence type="ECO:0000313" key="2">
    <source>
        <dbReference type="Proteomes" id="UP000271162"/>
    </source>
</evidence>
<accession>A0A0N4YE24</accession>
<dbReference type="WBParaSite" id="NBR_0001491501-mRNA-1">
    <property type="protein sequence ID" value="NBR_0001491501-mRNA-1"/>
    <property type="gene ID" value="NBR_0001491501"/>
</dbReference>
<dbReference type="Proteomes" id="UP000271162">
    <property type="component" value="Unassembled WGS sequence"/>
</dbReference>
<evidence type="ECO:0000313" key="3">
    <source>
        <dbReference type="WBParaSite" id="NBR_0001491501-mRNA-1"/>
    </source>
</evidence>
<gene>
    <name evidence="1" type="ORF">NBR_LOCUS14916</name>
</gene>
<dbReference type="OMA" id="HIDCFLL"/>